<evidence type="ECO:0000259" key="4">
    <source>
        <dbReference type="PROSITE" id="PS51194"/>
    </source>
</evidence>
<dbReference type="Proteomes" id="UP000015543">
    <property type="component" value="Chromosome"/>
</dbReference>
<dbReference type="SMART" id="SM00487">
    <property type="entry name" value="DEXDc"/>
    <property type="match status" value="1"/>
</dbReference>
<name>S6A5H8_9CREN</name>
<evidence type="ECO:0000256" key="2">
    <source>
        <dbReference type="ARBA" id="ARBA00022840"/>
    </source>
</evidence>
<dbReference type="PANTHER" id="PTHR47957:SF3">
    <property type="entry name" value="ATP-DEPENDENT HELICASE HRQ1"/>
    <property type="match status" value="1"/>
</dbReference>
<gene>
    <name evidence="5" type="ORF">N186_03700</name>
</gene>
<dbReference type="InterPro" id="IPR027417">
    <property type="entry name" value="P-loop_NTPase"/>
</dbReference>
<dbReference type="AlphaFoldDB" id="S6A5H8"/>
<dbReference type="InterPro" id="IPR001650">
    <property type="entry name" value="Helicase_C-like"/>
</dbReference>
<dbReference type="GO" id="GO:0006289">
    <property type="term" value="P:nucleotide-excision repair"/>
    <property type="evidence" value="ECO:0007669"/>
    <property type="project" value="TreeGrafter"/>
</dbReference>
<dbReference type="PATRIC" id="fig|1365176.7.peg.720"/>
<dbReference type="SUPFAM" id="SSF52540">
    <property type="entry name" value="P-loop containing nucleoside triphosphate hydrolases"/>
    <property type="match status" value="2"/>
</dbReference>
<dbReference type="Gene3D" id="3.40.50.300">
    <property type="entry name" value="P-loop containing nucleotide triphosphate hydrolases"/>
    <property type="match status" value="2"/>
</dbReference>
<evidence type="ECO:0008006" key="7">
    <source>
        <dbReference type="Google" id="ProtNLM"/>
    </source>
</evidence>
<keyword evidence="1" id="KW-0547">Nucleotide-binding</keyword>
<dbReference type="InterPro" id="IPR014001">
    <property type="entry name" value="Helicase_ATP-bd"/>
</dbReference>
<dbReference type="GO" id="GO:0003676">
    <property type="term" value="F:nucleic acid binding"/>
    <property type="evidence" value="ECO:0007669"/>
    <property type="project" value="InterPro"/>
</dbReference>
<dbReference type="RefSeq" id="WP_020962407.1">
    <property type="nucleotide sequence ID" value="NC_022093.1"/>
</dbReference>
<dbReference type="GeneID" id="16573385"/>
<dbReference type="PROSITE" id="PS51192">
    <property type="entry name" value="HELICASE_ATP_BIND_1"/>
    <property type="match status" value="1"/>
</dbReference>
<sequence>MIGISITREKNYGETYFLKSLLICLGGYFDKKQYNNKIVERKKPTVYVYDSNGYKWSMGHLFEVEGEVAFEGYNVEWKWDKFGLQGINPINCLLAEDDQGNRFKFRDWNIAKEPVFSIEASEDEVKESLRNLIYEAKQFIRSGVKHDDIEIVGSALQYSLEQLGIKKLYKYQEAALKKISLTLLGLNTEKRHFAIVARTSGGKTYAFLLPLIFASAIYKAKGHKGCKAILFYPTKALANDQADELAHLLWYFNDYLRRQKREDLTITMGILHGNIKSRFASGEDKPEVTMIKCPIHERPLTLYFERQEEKFSLEKLSCDYEDCPVNRDSDWVNKWIKLTREAIYSEPPDILLTDQDMINAVLMRNPSELTIIGYSSVKVCKKCGSTYPVQKRKCRCGSTELIPMQKLGHPIAIVLDEAHMLRGSFGIQTYYLLKRLEQAIRTYHNELPDWRPTYIISSATIHSPKMFAASLLGEDAKSIEVFEANYDKGVNVKSQRIFLFLMPKTYEMQATCIRAIGKLYDLAKEKKPQTIVFVNSLAESNELWRGLNDEIANIQGIRVGGHTTDYEQDRIRIEQDFSKKVYQVLVATKTLEVGVDYGSLDVAVIHGMPFYISDFTQRIGRAGRNRDALIIVIFDPQTPIDYYYYQNYRLLCDPALRSDAMSLESYTIKSNNQEAIRRTITRAIFDYLSVASEKINIGKLYDEESAVDDQVLTRLKAVLFDERDSLHLKMINHIQGVIGSLDNNLFEDALREAIDRISQSIGPFEKSTKIESILKKIDNIYQIYNLRHAEKAVLFKFSPSFGSASDTRPRELSTAIRRASRGQVISFRGIFYVVKMIEGNTVNIKSFLEDG</sequence>
<dbReference type="GO" id="GO:0043138">
    <property type="term" value="F:3'-5' DNA helicase activity"/>
    <property type="evidence" value="ECO:0007669"/>
    <property type="project" value="TreeGrafter"/>
</dbReference>
<dbReference type="InterPro" id="IPR011545">
    <property type="entry name" value="DEAD/DEAH_box_helicase_dom"/>
</dbReference>
<dbReference type="HOGENOM" id="CLU_335140_0_0_2"/>
<keyword evidence="2" id="KW-0067">ATP-binding</keyword>
<dbReference type="PANTHER" id="PTHR47957">
    <property type="entry name" value="ATP-DEPENDENT HELICASE HRQ1"/>
    <property type="match status" value="1"/>
</dbReference>
<dbReference type="EMBL" id="CP006646">
    <property type="protein sequence ID" value="AGT35102.1"/>
    <property type="molecule type" value="Genomic_DNA"/>
</dbReference>
<protein>
    <recommendedName>
        <fullName evidence="7">DEAD/DEAH box helicase</fullName>
    </recommendedName>
</protein>
<evidence type="ECO:0000313" key="6">
    <source>
        <dbReference type="Proteomes" id="UP000015543"/>
    </source>
</evidence>
<evidence type="ECO:0000259" key="3">
    <source>
        <dbReference type="PROSITE" id="PS51192"/>
    </source>
</evidence>
<feature type="domain" description="Helicase C-terminal" evidence="4">
    <location>
        <begin position="515"/>
        <end position="664"/>
    </location>
</feature>
<dbReference type="GO" id="GO:0036297">
    <property type="term" value="P:interstrand cross-link repair"/>
    <property type="evidence" value="ECO:0007669"/>
    <property type="project" value="TreeGrafter"/>
</dbReference>
<reference evidence="5 6" key="1">
    <citation type="journal article" date="2013" name="Genome Announc.">
        <title>Complete Genomic Sequence of 'Thermofilum adornatus' Strain 1910bT, a Hyperthermophilic Anaerobic Organotrophic Crenarchaeon.</title>
        <authorList>
            <person name="Dominova I.N."/>
            <person name="Kublanov I.V."/>
            <person name="Podosokorskaya O.A."/>
            <person name="Derbikova K.S."/>
            <person name="Patrushev M.V."/>
            <person name="Toshchakov S.V."/>
        </authorList>
    </citation>
    <scope>NUCLEOTIDE SEQUENCE [LARGE SCALE GENOMIC DNA]</scope>
    <source>
        <strain evidence="6">1910b</strain>
    </source>
</reference>
<dbReference type="eggNOG" id="arCOG00555">
    <property type="taxonomic scope" value="Archaea"/>
</dbReference>
<feature type="domain" description="Helicase ATP-binding" evidence="3">
    <location>
        <begin position="184"/>
        <end position="479"/>
    </location>
</feature>
<accession>S6A5H8</accession>
<evidence type="ECO:0000313" key="5">
    <source>
        <dbReference type="EMBL" id="AGT35102.1"/>
    </source>
</evidence>
<dbReference type="Pfam" id="PF00271">
    <property type="entry name" value="Helicase_C"/>
    <property type="match status" value="1"/>
</dbReference>
<evidence type="ECO:0000256" key="1">
    <source>
        <dbReference type="ARBA" id="ARBA00022741"/>
    </source>
</evidence>
<dbReference type="Pfam" id="PF00270">
    <property type="entry name" value="DEAD"/>
    <property type="match status" value="1"/>
</dbReference>
<keyword evidence="6" id="KW-1185">Reference proteome</keyword>
<dbReference type="OrthoDB" id="36796at2157"/>
<dbReference type="PROSITE" id="PS51194">
    <property type="entry name" value="HELICASE_CTER"/>
    <property type="match status" value="1"/>
</dbReference>
<organism evidence="5 6">
    <name type="scientific">Thermofilum adornatum</name>
    <dbReference type="NCBI Taxonomy" id="1365176"/>
    <lineage>
        <taxon>Archaea</taxon>
        <taxon>Thermoproteota</taxon>
        <taxon>Thermoprotei</taxon>
        <taxon>Thermofilales</taxon>
        <taxon>Thermofilaceae</taxon>
        <taxon>Thermofilum</taxon>
    </lineage>
</organism>
<dbReference type="SMART" id="SM00490">
    <property type="entry name" value="HELICc"/>
    <property type="match status" value="1"/>
</dbReference>
<dbReference type="KEGG" id="thb:N186_03700"/>
<proteinExistence type="predicted"/>
<dbReference type="GO" id="GO:0005524">
    <property type="term" value="F:ATP binding"/>
    <property type="evidence" value="ECO:0007669"/>
    <property type="project" value="UniProtKB-KW"/>
</dbReference>